<dbReference type="PANTHER" id="PTHR47791:SF3">
    <property type="entry name" value="MEIOTICALLY UP-REGULATED GENE 191 PROTEIN"/>
    <property type="match status" value="1"/>
</dbReference>
<dbReference type="InterPro" id="IPR005198">
    <property type="entry name" value="Glyco_hydro_76"/>
</dbReference>
<accession>A0A067SJ79</accession>
<dbReference type="AlphaFoldDB" id="A0A067SJ79"/>
<evidence type="ECO:0000313" key="2">
    <source>
        <dbReference type="EMBL" id="KDR70931.1"/>
    </source>
</evidence>
<organism evidence="2 3">
    <name type="scientific">Galerina marginata (strain CBS 339.88)</name>
    <dbReference type="NCBI Taxonomy" id="685588"/>
    <lineage>
        <taxon>Eukaryota</taxon>
        <taxon>Fungi</taxon>
        <taxon>Dikarya</taxon>
        <taxon>Basidiomycota</taxon>
        <taxon>Agaricomycotina</taxon>
        <taxon>Agaricomycetes</taxon>
        <taxon>Agaricomycetidae</taxon>
        <taxon>Agaricales</taxon>
        <taxon>Agaricineae</taxon>
        <taxon>Strophariaceae</taxon>
        <taxon>Galerina</taxon>
    </lineage>
</organism>
<dbReference type="GO" id="GO:0005975">
    <property type="term" value="P:carbohydrate metabolic process"/>
    <property type="evidence" value="ECO:0007669"/>
    <property type="project" value="InterPro"/>
</dbReference>
<dbReference type="HOGENOM" id="CLU_030049_2_0_1"/>
<name>A0A067SJ79_GALM3</name>
<dbReference type="Proteomes" id="UP000027222">
    <property type="component" value="Unassembled WGS sequence"/>
</dbReference>
<keyword evidence="3" id="KW-1185">Reference proteome</keyword>
<dbReference type="InterPro" id="IPR053169">
    <property type="entry name" value="MUG_Protein"/>
</dbReference>
<evidence type="ECO:0008006" key="4">
    <source>
        <dbReference type="Google" id="ProtNLM"/>
    </source>
</evidence>
<dbReference type="Pfam" id="PF03663">
    <property type="entry name" value="Glyco_hydro_76"/>
    <property type="match status" value="1"/>
</dbReference>
<keyword evidence="1" id="KW-0732">Signal</keyword>
<feature type="chain" id="PRO_5001645823" description="Mannan endo-1,6-alpha-mannosidase" evidence="1">
    <location>
        <begin position="21"/>
        <end position="398"/>
    </location>
</feature>
<feature type="signal peptide" evidence="1">
    <location>
        <begin position="1"/>
        <end position="20"/>
    </location>
</feature>
<gene>
    <name evidence="2" type="ORF">GALMADRAFT_1346548</name>
</gene>
<protein>
    <recommendedName>
        <fullName evidence="4">Mannan endo-1,6-alpha-mannosidase</fullName>
    </recommendedName>
</protein>
<reference evidence="3" key="1">
    <citation type="journal article" date="2014" name="Proc. Natl. Acad. Sci. U.S.A.">
        <title>Extensive sampling of basidiomycete genomes demonstrates inadequacy of the white-rot/brown-rot paradigm for wood decay fungi.</title>
        <authorList>
            <person name="Riley R."/>
            <person name="Salamov A.A."/>
            <person name="Brown D.W."/>
            <person name="Nagy L.G."/>
            <person name="Floudas D."/>
            <person name="Held B.W."/>
            <person name="Levasseur A."/>
            <person name="Lombard V."/>
            <person name="Morin E."/>
            <person name="Otillar R."/>
            <person name="Lindquist E.A."/>
            <person name="Sun H."/>
            <person name="LaButti K.M."/>
            <person name="Schmutz J."/>
            <person name="Jabbour D."/>
            <person name="Luo H."/>
            <person name="Baker S.E."/>
            <person name="Pisabarro A.G."/>
            <person name="Walton J.D."/>
            <person name="Blanchette R.A."/>
            <person name="Henrissat B."/>
            <person name="Martin F."/>
            <person name="Cullen D."/>
            <person name="Hibbett D.S."/>
            <person name="Grigoriev I.V."/>
        </authorList>
    </citation>
    <scope>NUCLEOTIDE SEQUENCE [LARGE SCALE GENOMIC DNA]</scope>
    <source>
        <strain evidence="3">CBS 339.88</strain>
    </source>
</reference>
<dbReference type="InterPro" id="IPR008928">
    <property type="entry name" value="6-hairpin_glycosidase_sf"/>
</dbReference>
<proteinExistence type="predicted"/>
<dbReference type="EMBL" id="KL142395">
    <property type="protein sequence ID" value="KDR70931.1"/>
    <property type="molecule type" value="Genomic_DNA"/>
</dbReference>
<evidence type="ECO:0000256" key="1">
    <source>
        <dbReference type="SAM" id="SignalP"/>
    </source>
</evidence>
<evidence type="ECO:0000313" key="3">
    <source>
        <dbReference type="Proteomes" id="UP000027222"/>
    </source>
</evidence>
<dbReference type="PANTHER" id="PTHR47791">
    <property type="entry name" value="MEIOTICALLY UP-REGULATED GENE 191 PROTEIN"/>
    <property type="match status" value="1"/>
</dbReference>
<dbReference type="Gene3D" id="1.50.10.20">
    <property type="match status" value="1"/>
</dbReference>
<dbReference type="SUPFAM" id="SSF48208">
    <property type="entry name" value="Six-hairpin glycosidases"/>
    <property type="match status" value="1"/>
</dbReference>
<dbReference type="STRING" id="685588.A0A067SJ79"/>
<sequence>MISLRLVQVSLLALCGLGLAQDLSVDPNWRKPYNSRPKWERVEIAQHAINAMLLQRDPAAGEFYGIGYWQSANAWSAMALQDQITQSTTNKDEVVKYLNLVFAKYNGYDAYGTTTTLSGGLRLACTLTKPTENPSCCSTPLQSGTPLRHSDVITEEQALSGKSPVKDFTLLSTCDGATMAGGVFWRPNRDDQSLNSITNGLSAYLAELTGDLKYKDAAIIGAAWIKNHNIDSENIVLNSESAADCTRSPASWIYSYNAGKFIEGLSVLTDVTKDDAWYQLMLSVIAASVKNSAWQESNGIINQGSDSTSHTDIVGFKAIFVRGLFEASRRSPGNEKLINLIHSYVDVQYNAILDLARNGTSYGADWRGPRPTEFSSLGQLAALDVLSAAIETNANQDA</sequence>
<dbReference type="OrthoDB" id="9984024at2759"/>